<accession>A0ABU1YJ91</accession>
<dbReference type="Gene3D" id="3.30.1150.10">
    <property type="match status" value="1"/>
</dbReference>
<keyword evidence="4" id="KW-0472">Membrane</keyword>
<evidence type="ECO:0000256" key="5">
    <source>
        <dbReference type="SAM" id="MobiDB-lite"/>
    </source>
</evidence>
<keyword evidence="2" id="KW-0812">Transmembrane</keyword>
<evidence type="ECO:0000313" key="8">
    <source>
        <dbReference type="EMBL" id="MDR7268922.1"/>
    </source>
</evidence>
<keyword evidence="9" id="KW-1185">Reference proteome</keyword>
<feature type="signal peptide" evidence="6">
    <location>
        <begin position="1"/>
        <end position="19"/>
    </location>
</feature>
<feature type="domain" description="TonB C-terminal" evidence="7">
    <location>
        <begin position="179"/>
        <end position="276"/>
    </location>
</feature>
<dbReference type="Proteomes" id="UP001180453">
    <property type="component" value="Unassembled WGS sequence"/>
</dbReference>
<keyword evidence="3" id="KW-1133">Transmembrane helix</keyword>
<dbReference type="PROSITE" id="PS52015">
    <property type="entry name" value="TONB_CTD"/>
    <property type="match status" value="1"/>
</dbReference>
<dbReference type="NCBIfam" id="TIGR01352">
    <property type="entry name" value="tonB_Cterm"/>
    <property type="match status" value="1"/>
</dbReference>
<evidence type="ECO:0000256" key="1">
    <source>
        <dbReference type="ARBA" id="ARBA00004167"/>
    </source>
</evidence>
<gene>
    <name evidence="8" type="ORF">J2X20_001551</name>
</gene>
<feature type="compositionally biased region" description="Low complexity" evidence="5">
    <location>
        <begin position="91"/>
        <end position="105"/>
    </location>
</feature>
<name>A0ABU1YJ91_ROSSA</name>
<feature type="chain" id="PRO_5046235564" evidence="6">
    <location>
        <begin position="20"/>
        <end position="284"/>
    </location>
</feature>
<evidence type="ECO:0000256" key="2">
    <source>
        <dbReference type="ARBA" id="ARBA00022692"/>
    </source>
</evidence>
<dbReference type="EMBL" id="JAVDXU010000001">
    <property type="protein sequence ID" value="MDR7268922.1"/>
    <property type="molecule type" value="Genomic_DNA"/>
</dbReference>
<feature type="region of interest" description="Disordered" evidence="5">
    <location>
        <begin position="66"/>
        <end position="105"/>
    </location>
</feature>
<sequence>MRKPSTLQIALAFSLGVHAALLSLRIAAPEAFNRIFQDTPLEVVLVNTRSNEAPVKAQALAQANLAGGGNTEVGRATSPLPPARQNETGDAAESQSSQIAQLQQQQQQLLTQVRRELALLPPPDPRREKTDATERALAEKRRQLVDLLAEIEKRVNEESARPRKRYVSPATREVVYAQYYDGLRRRIEERGTRDFPESRGKKLYGELTMNIHIDHKGRVIETEIVASSGNPTLDRRAVAIVQAASPFGNFSKEMLRGAEVLVITSRFKFTRDENLETTLQGQPQ</sequence>
<dbReference type="InterPro" id="IPR006260">
    <property type="entry name" value="TonB/TolA_C"/>
</dbReference>
<evidence type="ECO:0000313" key="9">
    <source>
        <dbReference type="Proteomes" id="UP001180453"/>
    </source>
</evidence>
<evidence type="ECO:0000256" key="3">
    <source>
        <dbReference type="ARBA" id="ARBA00022989"/>
    </source>
</evidence>
<proteinExistence type="predicted"/>
<comment type="subcellular location">
    <subcellularLocation>
        <location evidence="1">Membrane</location>
        <topology evidence="1">Single-pass membrane protein</topology>
    </subcellularLocation>
</comment>
<comment type="caution">
    <text evidence="8">The sequence shown here is derived from an EMBL/GenBank/DDBJ whole genome shotgun (WGS) entry which is preliminary data.</text>
</comment>
<dbReference type="RefSeq" id="WP_310263131.1">
    <property type="nucleotide sequence ID" value="NZ_JAVDXU010000001.1"/>
</dbReference>
<dbReference type="Pfam" id="PF13103">
    <property type="entry name" value="TonB_2"/>
    <property type="match status" value="1"/>
</dbReference>
<dbReference type="InterPro" id="IPR037682">
    <property type="entry name" value="TonB_C"/>
</dbReference>
<protein>
    <submittedName>
        <fullName evidence="8">Protein TonB</fullName>
    </submittedName>
</protein>
<evidence type="ECO:0000256" key="6">
    <source>
        <dbReference type="SAM" id="SignalP"/>
    </source>
</evidence>
<reference evidence="8 9" key="1">
    <citation type="submission" date="2023-07" db="EMBL/GenBank/DDBJ databases">
        <title>Sorghum-associated microbial communities from plants grown in Nebraska, USA.</title>
        <authorList>
            <person name="Schachtman D."/>
        </authorList>
    </citation>
    <scope>NUCLEOTIDE SEQUENCE [LARGE SCALE GENOMIC DNA]</scope>
    <source>
        <strain evidence="8 9">BE314</strain>
    </source>
</reference>
<organism evidence="8 9">
    <name type="scientific">Roseateles saccharophilus</name>
    <name type="common">Pseudomonas saccharophila</name>
    <dbReference type="NCBI Taxonomy" id="304"/>
    <lineage>
        <taxon>Bacteria</taxon>
        <taxon>Pseudomonadati</taxon>
        <taxon>Pseudomonadota</taxon>
        <taxon>Betaproteobacteria</taxon>
        <taxon>Burkholderiales</taxon>
        <taxon>Sphaerotilaceae</taxon>
        <taxon>Roseateles</taxon>
    </lineage>
</organism>
<evidence type="ECO:0000256" key="4">
    <source>
        <dbReference type="ARBA" id="ARBA00023136"/>
    </source>
</evidence>
<keyword evidence="6" id="KW-0732">Signal</keyword>
<dbReference type="SUPFAM" id="SSF74653">
    <property type="entry name" value="TolA/TonB C-terminal domain"/>
    <property type="match status" value="1"/>
</dbReference>
<evidence type="ECO:0000259" key="7">
    <source>
        <dbReference type="PROSITE" id="PS52015"/>
    </source>
</evidence>